<proteinExistence type="predicted"/>
<feature type="compositionally biased region" description="Polar residues" evidence="1">
    <location>
        <begin position="29"/>
        <end position="41"/>
    </location>
</feature>
<evidence type="ECO:0000313" key="3">
    <source>
        <dbReference type="Proteomes" id="UP000317650"/>
    </source>
</evidence>
<keyword evidence="3" id="KW-1185">Reference proteome</keyword>
<gene>
    <name evidence="2" type="ORF">C4D60_Mb03t10530</name>
</gene>
<dbReference type="AlphaFoldDB" id="A0A4S8J913"/>
<evidence type="ECO:0000256" key="1">
    <source>
        <dbReference type="SAM" id="MobiDB-lite"/>
    </source>
</evidence>
<feature type="compositionally biased region" description="Basic and acidic residues" evidence="1">
    <location>
        <begin position="19"/>
        <end position="28"/>
    </location>
</feature>
<dbReference type="Proteomes" id="UP000317650">
    <property type="component" value="Chromosome 3"/>
</dbReference>
<organism evidence="2 3">
    <name type="scientific">Musa balbisiana</name>
    <name type="common">Banana</name>
    <dbReference type="NCBI Taxonomy" id="52838"/>
    <lineage>
        <taxon>Eukaryota</taxon>
        <taxon>Viridiplantae</taxon>
        <taxon>Streptophyta</taxon>
        <taxon>Embryophyta</taxon>
        <taxon>Tracheophyta</taxon>
        <taxon>Spermatophyta</taxon>
        <taxon>Magnoliopsida</taxon>
        <taxon>Liliopsida</taxon>
        <taxon>Zingiberales</taxon>
        <taxon>Musaceae</taxon>
        <taxon>Musa</taxon>
    </lineage>
</organism>
<reference evidence="2 3" key="1">
    <citation type="journal article" date="2019" name="Nat. Plants">
        <title>Genome sequencing of Musa balbisiana reveals subgenome evolution and function divergence in polyploid bananas.</title>
        <authorList>
            <person name="Yao X."/>
        </authorList>
    </citation>
    <scope>NUCLEOTIDE SEQUENCE [LARGE SCALE GENOMIC DNA]</scope>
    <source>
        <strain evidence="3">cv. DH-PKW</strain>
        <tissue evidence="2">Leaves</tissue>
    </source>
</reference>
<sequence length="285" mass="30800">MTVNQLCCDNGMSYGIENSGHRQDREEPNSSSKGNKNVSTDTNGAALTMLAHHRPSVNRERCMNPNSTHQERDSGSQYLVPQPGISGLASIPCVNVASENIYIGGQPLPYPGLGNSEPQNVTTNDTGANDGLYSSSGGFGILQDKQQRPMSISNHGIRSDRSIISVENNLYENVMAPNASSHTVTGDMHLFLDEPFYGEPDKLVDNSFGSLPLDFIRISSTDLIPDLGDILQDDDLMEYDVPVAAGGVVPTPNGRHLINLRSGGWDPRVTLRGRGNFVIYGVRGV</sequence>
<dbReference type="EMBL" id="PYDT01000006">
    <property type="protein sequence ID" value="THU58091.1"/>
    <property type="molecule type" value="Genomic_DNA"/>
</dbReference>
<protein>
    <submittedName>
        <fullName evidence="2">Uncharacterized protein</fullName>
    </submittedName>
</protein>
<comment type="caution">
    <text evidence="2">The sequence shown here is derived from an EMBL/GenBank/DDBJ whole genome shotgun (WGS) entry which is preliminary data.</text>
</comment>
<evidence type="ECO:0000313" key="2">
    <source>
        <dbReference type="EMBL" id="THU58091.1"/>
    </source>
</evidence>
<feature type="region of interest" description="Disordered" evidence="1">
    <location>
        <begin position="14"/>
        <end position="41"/>
    </location>
</feature>
<feature type="region of interest" description="Disordered" evidence="1">
    <location>
        <begin position="57"/>
        <end position="77"/>
    </location>
</feature>
<accession>A0A4S8J913</accession>
<name>A0A4S8J913_MUSBA</name>